<sequence length="126" mass="13694">MKDGKIPLVSADDIAQAAFDALFAEKSPNTDYYLVGPELFSYDEVAALFTQVLGRPITHKHLTNEEAQALYHSFGLPKEYAAMLTAGEALVAGGSEERCVSTSKTITGTHTLRQFVEANKGVWVKS</sequence>
<evidence type="ECO:0000313" key="2">
    <source>
        <dbReference type="Proteomes" id="UP001148786"/>
    </source>
</evidence>
<reference evidence="1" key="1">
    <citation type="submission" date="2022-07" db="EMBL/GenBank/DDBJ databases">
        <title>Genome Sequence of Agrocybe chaxingu.</title>
        <authorList>
            <person name="Buettner E."/>
        </authorList>
    </citation>
    <scope>NUCLEOTIDE SEQUENCE</scope>
    <source>
        <strain evidence="1">MP-N11</strain>
    </source>
</reference>
<dbReference type="Proteomes" id="UP001148786">
    <property type="component" value="Unassembled WGS sequence"/>
</dbReference>
<dbReference type="InterPro" id="IPR051604">
    <property type="entry name" value="Ergot_Alk_Oxidoreductase"/>
</dbReference>
<organism evidence="1 2">
    <name type="scientific">Agrocybe chaxingu</name>
    <dbReference type="NCBI Taxonomy" id="84603"/>
    <lineage>
        <taxon>Eukaryota</taxon>
        <taxon>Fungi</taxon>
        <taxon>Dikarya</taxon>
        <taxon>Basidiomycota</taxon>
        <taxon>Agaricomycotina</taxon>
        <taxon>Agaricomycetes</taxon>
        <taxon>Agaricomycetidae</taxon>
        <taxon>Agaricales</taxon>
        <taxon>Agaricineae</taxon>
        <taxon>Strophariaceae</taxon>
        <taxon>Agrocybe</taxon>
    </lineage>
</organism>
<dbReference type="Gene3D" id="3.40.50.720">
    <property type="entry name" value="NAD(P)-binding Rossmann-like Domain"/>
    <property type="match status" value="1"/>
</dbReference>
<keyword evidence="2" id="KW-1185">Reference proteome</keyword>
<dbReference type="PANTHER" id="PTHR43162">
    <property type="match status" value="1"/>
</dbReference>
<dbReference type="PANTHER" id="PTHR43162:SF1">
    <property type="entry name" value="PRESTALK A DIFFERENTIATION PROTEIN A"/>
    <property type="match status" value="1"/>
</dbReference>
<comment type="caution">
    <text evidence="1">The sequence shown here is derived from an EMBL/GenBank/DDBJ whole genome shotgun (WGS) entry which is preliminary data.</text>
</comment>
<proteinExistence type="predicted"/>
<dbReference type="Gene3D" id="3.90.25.10">
    <property type="entry name" value="UDP-galactose 4-epimerase, domain 1"/>
    <property type="match status" value="1"/>
</dbReference>
<name>A0A9W8MY23_9AGAR</name>
<gene>
    <name evidence="1" type="ORF">NLJ89_g3931</name>
</gene>
<accession>A0A9W8MY23</accession>
<dbReference type="OrthoDB" id="419598at2759"/>
<evidence type="ECO:0000313" key="1">
    <source>
        <dbReference type="EMBL" id="KAJ3511714.1"/>
    </source>
</evidence>
<protein>
    <submittedName>
        <fullName evidence="1">Uncharacterized protein</fullName>
    </submittedName>
</protein>
<dbReference type="AlphaFoldDB" id="A0A9W8MY23"/>
<dbReference type="SUPFAM" id="SSF51735">
    <property type="entry name" value="NAD(P)-binding Rossmann-fold domains"/>
    <property type="match status" value="1"/>
</dbReference>
<dbReference type="InterPro" id="IPR036291">
    <property type="entry name" value="NAD(P)-bd_dom_sf"/>
</dbReference>
<dbReference type="EMBL" id="JANKHO010000309">
    <property type="protein sequence ID" value="KAJ3511714.1"/>
    <property type="molecule type" value="Genomic_DNA"/>
</dbReference>